<proteinExistence type="predicted"/>
<gene>
    <name evidence="1" type="ORF">QFC21_003242</name>
</gene>
<comment type="caution">
    <text evidence="1">The sequence shown here is derived from an EMBL/GenBank/DDBJ whole genome shotgun (WGS) entry which is preliminary data.</text>
</comment>
<evidence type="ECO:0000313" key="1">
    <source>
        <dbReference type="EMBL" id="KAJ9101902.1"/>
    </source>
</evidence>
<evidence type="ECO:0000313" key="2">
    <source>
        <dbReference type="Proteomes" id="UP001227268"/>
    </source>
</evidence>
<sequence length="919" mass="100412">MSALDRSQSDVDTHTLQTHAQTAPSQDDHELLDFDVGLPAGEEEIRDVDNEESFRNGEDGNDGRNGAAEHEFPAPPLPPATITTSGTKTSPLPQPSRFTEIPRLGNHQHTLTSAFESASPSSMGAVPTLTSESRYDSLPPAAGGGVTTLSLASAAPPPDIGEYQQHDGMDGTGIGMDDAAAAAMRYKDMSLLPTRRQNVACDACRARKVKCVRMPMAEKCEHCRSKGTPCTSIYVTQVTSSRKGRVGKEPSFGGSTTGLGLGTGIPIGGSGVVRGTSGGLTLADMNGLGGVDTSRTVHIGDGEHTANGERFRANKRTRITRDREDAHSSPSSGATSGFDLSNLLLYMFSPTPVKHTYFGYTDRLYNINEEGWPLASTFEGAPSKAHLKLMAEGLRMDLATDLIETYFQICHIRSPLLDPDNFRRRFANPNNPDGPPPPAIIACILAWGAKFSEHPLIVADRQACSADLPGGRQRSRLAQMMACRAQEVLETHKVFRVPSLDNLQAALMMVPLVGPGQYRFWHCVSVELCLSLGYNNRTVVTKQIPPKERGPAGFAFWLTFWHDACAPALARDQPRMHDDDHDLDVSQFYESNVNSNPIGGLAQLQQWHSSITGLSRACRVFARGLYLPKCERLGVPMSTIKMIVDSLQSWRTEFLVKVGVPTVWPESWDFVAAVTACSSDLTYHALWVVLATTLDESGIYELRQIQRGDAFGSTIELHQMRVEAEGMRQKINDEALHGALRISALASVLTANSYLRLDPNVLFHSIREGGRYLAKLGRKEVQACIAGLRQCGISFEEAFDDVEELQRLVEDRQQQQHEQQQQQGMMVVHHNHQQHQHHDTSLVGAGSGGNGVGRQSPTMSHRSSMPGNMSASPNGYSLSGMSNPPPSDFAFALANNPQITSDFQLPYQDNHQLFSYGDR</sequence>
<keyword evidence="2" id="KW-1185">Reference proteome</keyword>
<organism evidence="1 2">
    <name type="scientific">Naganishia friedmannii</name>
    <dbReference type="NCBI Taxonomy" id="89922"/>
    <lineage>
        <taxon>Eukaryota</taxon>
        <taxon>Fungi</taxon>
        <taxon>Dikarya</taxon>
        <taxon>Basidiomycota</taxon>
        <taxon>Agaricomycotina</taxon>
        <taxon>Tremellomycetes</taxon>
        <taxon>Filobasidiales</taxon>
        <taxon>Filobasidiaceae</taxon>
        <taxon>Naganishia</taxon>
    </lineage>
</organism>
<name>A0ACC2VRE3_9TREE</name>
<accession>A0ACC2VRE3</accession>
<dbReference type="EMBL" id="JASBWT010000009">
    <property type="protein sequence ID" value="KAJ9101902.1"/>
    <property type="molecule type" value="Genomic_DNA"/>
</dbReference>
<reference evidence="1" key="1">
    <citation type="submission" date="2023-04" db="EMBL/GenBank/DDBJ databases">
        <title>Draft Genome sequencing of Naganishia species isolated from polar environments using Oxford Nanopore Technology.</title>
        <authorList>
            <person name="Leo P."/>
            <person name="Venkateswaran K."/>
        </authorList>
    </citation>
    <scope>NUCLEOTIDE SEQUENCE</scope>
    <source>
        <strain evidence="1">MNA-CCFEE 5423</strain>
    </source>
</reference>
<dbReference type="Proteomes" id="UP001227268">
    <property type="component" value="Unassembled WGS sequence"/>
</dbReference>
<protein>
    <submittedName>
        <fullName evidence="1">Uncharacterized protein</fullName>
    </submittedName>
</protein>